<organism evidence="2 3">
    <name type="scientific">Chlamydomonas incerta</name>
    <dbReference type="NCBI Taxonomy" id="51695"/>
    <lineage>
        <taxon>Eukaryota</taxon>
        <taxon>Viridiplantae</taxon>
        <taxon>Chlorophyta</taxon>
        <taxon>core chlorophytes</taxon>
        <taxon>Chlorophyceae</taxon>
        <taxon>CS clade</taxon>
        <taxon>Chlamydomonadales</taxon>
        <taxon>Chlamydomonadaceae</taxon>
        <taxon>Chlamydomonas</taxon>
    </lineage>
</organism>
<dbReference type="Proteomes" id="UP000650467">
    <property type="component" value="Unassembled WGS sequence"/>
</dbReference>
<feature type="compositionally biased region" description="Low complexity" evidence="1">
    <location>
        <begin position="138"/>
        <end position="170"/>
    </location>
</feature>
<keyword evidence="3" id="KW-1185">Reference proteome</keyword>
<feature type="region of interest" description="Disordered" evidence="1">
    <location>
        <begin position="138"/>
        <end position="209"/>
    </location>
</feature>
<evidence type="ECO:0000313" key="2">
    <source>
        <dbReference type="EMBL" id="KAG2436863.1"/>
    </source>
</evidence>
<name>A0A835T651_CHLIN</name>
<accession>A0A835T651</accession>
<dbReference type="EMBL" id="JAEHOC010000012">
    <property type="protein sequence ID" value="KAG2436863.1"/>
    <property type="molecule type" value="Genomic_DNA"/>
</dbReference>
<evidence type="ECO:0000256" key="1">
    <source>
        <dbReference type="SAM" id="MobiDB-lite"/>
    </source>
</evidence>
<reference evidence="2" key="1">
    <citation type="journal article" date="2020" name="bioRxiv">
        <title>Comparative genomics of Chlamydomonas.</title>
        <authorList>
            <person name="Craig R.J."/>
            <person name="Hasan A.R."/>
            <person name="Ness R.W."/>
            <person name="Keightley P.D."/>
        </authorList>
    </citation>
    <scope>NUCLEOTIDE SEQUENCE</scope>
    <source>
        <strain evidence="2">SAG 7.73</strain>
    </source>
</reference>
<feature type="compositionally biased region" description="Basic and acidic residues" evidence="1">
    <location>
        <begin position="187"/>
        <end position="199"/>
    </location>
</feature>
<gene>
    <name evidence="2" type="ORF">HXX76_006383</name>
</gene>
<evidence type="ECO:0000313" key="3">
    <source>
        <dbReference type="Proteomes" id="UP000650467"/>
    </source>
</evidence>
<sequence>MSSGNQNLPANTLEQAMLATRAEYTAHVGRIERAMTSEMAVIKADQLTTNQKMAELVTKGANLENNMSAMRDEFRDKFSEITQALLELKQTSMPPDQWELQFVAEKIKASADEAVQALNAAAVVNKLWDWPGQATAAEAAEAAKMADGDNSGSGSDSEASSGPKGSASGDSKGDSKGSRGRGYRGWDNGKRCKGGDGKKTKSSGAGGSAGVKCYACGEVLGNNDALKKHKGTKECNEKARAKLQARLAALGN</sequence>
<protein>
    <submittedName>
        <fullName evidence="2">Uncharacterized protein</fullName>
    </submittedName>
</protein>
<dbReference type="AlphaFoldDB" id="A0A835T651"/>
<comment type="caution">
    <text evidence="2">The sequence shown here is derived from an EMBL/GenBank/DDBJ whole genome shotgun (WGS) entry which is preliminary data.</text>
</comment>
<proteinExistence type="predicted"/>